<evidence type="ECO:0008006" key="4">
    <source>
        <dbReference type="Google" id="ProtNLM"/>
    </source>
</evidence>
<gene>
    <name evidence="2" type="ORF">ACFSQ6_02000</name>
</gene>
<protein>
    <recommendedName>
        <fullName evidence="4">Adhesin</fullName>
    </recommendedName>
</protein>
<accession>A0ABW5UB22</accession>
<dbReference type="Proteomes" id="UP001597418">
    <property type="component" value="Unassembled WGS sequence"/>
</dbReference>
<sequence length="53" mass="6128">MENVMETMEKSVLEDEKLFNFDGPEDDDSDFDDDLDLEGLDRGGDDDFDDDDF</sequence>
<reference evidence="3" key="1">
    <citation type="journal article" date="2019" name="Int. J. Syst. Evol. Microbiol.">
        <title>The Global Catalogue of Microorganisms (GCM) 10K type strain sequencing project: providing services to taxonomists for standard genome sequencing and annotation.</title>
        <authorList>
            <consortium name="The Broad Institute Genomics Platform"/>
            <consortium name="The Broad Institute Genome Sequencing Center for Infectious Disease"/>
            <person name="Wu L."/>
            <person name="Ma J."/>
        </authorList>
    </citation>
    <scope>NUCLEOTIDE SEQUENCE [LARGE SCALE GENOMIC DNA]</scope>
    <source>
        <strain evidence="3">KCTC 42247</strain>
    </source>
</reference>
<comment type="caution">
    <text evidence="2">The sequence shown here is derived from an EMBL/GenBank/DDBJ whole genome shotgun (WGS) entry which is preliminary data.</text>
</comment>
<evidence type="ECO:0000313" key="3">
    <source>
        <dbReference type="Proteomes" id="UP001597418"/>
    </source>
</evidence>
<evidence type="ECO:0000256" key="1">
    <source>
        <dbReference type="SAM" id="MobiDB-lite"/>
    </source>
</evidence>
<feature type="compositionally biased region" description="Acidic residues" evidence="1">
    <location>
        <begin position="23"/>
        <end position="38"/>
    </location>
</feature>
<evidence type="ECO:0000313" key="2">
    <source>
        <dbReference type="EMBL" id="MFD2742161.1"/>
    </source>
</evidence>
<name>A0ABW5UB22_9SPHI</name>
<keyword evidence="3" id="KW-1185">Reference proteome</keyword>
<dbReference type="RefSeq" id="WP_380883579.1">
    <property type="nucleotide sequence ID" value="NZ_JBHUMB010000005.1"/>
</dbReference>
<feature type="region of interest" description="Disordered" evidence="1">
    <location>
        <begin position="15"/>
        <end position="53"/>
    </location>
</feature>
<proteinExistence type="predicted"/>
<organism evidence="2 3">
    <name type="scientific">Sphingobacterium populi</name>
    <dbReference type="NCBI Taxonomy" id="1812824"/>
    <lineage>
        <taxon>Bacteria</taxon>
        <taxon>Pseudomonadati</taxon>
        <taxon>Bacteroidota</taxon>
        <taxon>Sphingobacteriia</taxon>
        <taxon>Sphingobacteriales</taxon>
        <taxon>Sphingobacteriaceae</taxon>
        <taxon>Sphingobacterium</taxon>
    </lineage>
</organism>
<dbReference type="EMBL" id="JBHUMB010000005">
    <property type="protein sequence ID" value="MFD2742161.1"/>
    <property type="molecule type" value="Genomic_DNA"/>
</dbReference>